<accession>A0A840XFC0</accession>
<feature type="transmembrane region" description="Helical" evidence="1">
    <location>
        <begin position="239"/>
        <end position="257"/>
    </location>
</feature>
<protein>
    <recommendedName>
        <fullName evidence="2">NERD domain-containing protein</fullName>
    </recommendedName>
</protein>
<evidence type="ECO:0000256" key="1">
    <source>
        <dbReference type="SAM" id="Phobius"/>
    </source>
</evidence>
<comment type="caution">
    <text evidence="3">The sequence shown here is derived from an EMBL/GenBank/DDBJ whole genome shotgun (WGS) entry which is preliminary data.</text>
</comment>
<evidence type="ECO:0000259" key="2">
    <source>
        <dbReference type="PROSITE" id="PS50965"/>
    </source>
</evidence>
<sequence>MTSVLDLRTRPPAIGIMRECITRHDADPPQSRLAWLFGIHPLRTDARAWYRGALGERAVGRNLDKMGGEWAAIHGVPIGNRGSDIDHVVIGPSGAYTINTKRHDDARIFAGGGSIRVNGQPTQYVRNAQYEAGRAARLLSAAVGYPVEVTPIVVFVDAREVRYGLKEPVVAVLTLSRLTRWLRRNPRALSSEQCAELREAAARLSTWGSALTDGMPDHEVTERFETIDRVVTAAIVRNRLWLTAALIIGGLIAFNVISEPLGAVLG</sequence>
<proteinExistence type="predicted"/>
<dbReference type="RefSeq" id="WP_165879034.1">
    <property type="nucleotide sequence ID" value="NZ_BAAANZ010000011.1"/>
</dbReference>
<keyword evidence="4" id="KW-1185">Reference proteome</keyword>
<dbReference type="InterPro" id="IPR011528">
    <property type="entry name" value="NERD"/>
</dbReference>
<dbReference type="AlphaFoldDB" id="A0A840XFC0"/>
<organism evidence="3 4">
    <name type="scientific">Microcella frigidaquae</name>
    <dbReference type="NCBI Taxonomy" id="424758"/>
    <lineage>
        <taxon>Bacteria</taxon>
        <taxon>Bacillati</taxon>
        <taxon>Actinomycetota</taxon>
        <taxon>Actinomycetes</taxon>
        <taxon>Micrococcales</taxon>
        <taxon>Microbacteriaceae</taxon>
        <taxon>Microcella</taxon>
    </lineage>
</organism>
<dbReference type="PROSITE" id="PS50965">
    <property type="entry name" value="NERD"/>
    <property type="match status" value="1"/>
</dbReference>
<evidence type="ECO:0000313" key="3">
    <source>
        <dbReference type="EMBL" id="MBB5617036.1"/>
    </source>
</evidence>
<reference evidence="3 4" key="1">
    <citation type="submission" date="2020-08" db="EMBL/GenBank/DDBJ databases">
        <title>Sequencing the genomes of 1000 actinobacteria strains.</title>
        <authorList>
            <person name="Klenk H.-P."/>
        </authorList>
    </citation>
    <scope>NUCLEOTIDE SEQUENCE [LARGE SCALE GENOMIC DNA]</scope>
    <source>
        <strain evidence="3 4">DSM 23889</strain>
    </source>
</reference>
<dbReference type="EMBL" id="JACHBS010000001">
    <property type="protein sequence ID" value="MBB5617036.1"/>
    <property type="molecule type" value="Genomic_DNA"/>
</dbReference>
<dbReference type="Proteomes" id="UP000552883">
    <property type="component" value="Unassembled WGS sequence"/>
</dbReference>
<keyword evidence="1" id="KW-1133">Transmembrane helix</keyword>
<keyword evidence="1" id="KW-0472">Membrane</keyword>
<dbReference type="Pfam" id="PF08378">
    <property type="entry name" value="NERD"/>
    <property type="match status" value="1"/>
</dbReference>
<evidence type="ECO:0000313" key="4">
    <source>
        <dbReference type="Proteomes" id="UP000552883"/>
    </source>
</evidence>
<feature type="domain" description="NERD" evidence="2">
    <location>
        <begin position="51"/>
        <end position="162"/>
    </location>
</feature>
<keyword evidence="1" id="KW-0812">Transmembrane</keyword>
<name>A0A840XFC0_9MICO</name>
<gene>
    <name evidence="3" type="ORF">BJ959_000532</name>
</gene>